<comment type="pathway">
    <text evidence="4">Amino-acid biosynthesis.</text>
</comment>
<dbReference type="InterPro" id="IPR009051">
    <property type="entry name" value="Helical_ferredxn"/>
</dbReference>
<organism evidence="6">
    <name type="scientific">marine sediment metagenome</name>
    <dbReference type="NCBI Taxonomy" id="412755"/>
    <lineage>
        <taxon>unclassified sequences</taxon>
        <taxon>metagenomes</taxon>
        <taxon>ecological metagenomes</taxon>
    </lineage>
</organism>
<evidence type="ECO:0000313" key="6">
    <source>
        <dbReference type="EMBL" id="KKL11772.1"/>
    </source>
</evidence>
<dbReference type="GO" id="GO:0016639">
    <property type="term" value="F:oxidoreductase activity, acting on the CH-NH2 group of donors, NAD or NADP as acceptor"/>
    <property type="evidence" value="ECO:0007669"/>
    <property type="project" value="InterPro"/>
</dbReference>
<dbReference type="InterPro" id="IPR006005">
    <property type="entry name" value="Glut_synth_ssu1"/>
</dbReference>
<sequence length="326" mass="36534">MGEIKGFIKYPRKNYDKEPAKLRKQHWEEFISLLPEEELRMQGARCMDCGTPFCQFGCPIDSIIPDWNDLVYRGQWQEALKRLMKTNNFPEFTGRLCPALCENSCVLAINRPAVAIKNIEISIVEKGYEMGWLKPQPPSQRTGKTVAIIGSGPSGLACADQLNKAGHTVTVFEKNEDIGGILTFGIPSFKLEKWIVQRRVKLMEDEGVIFKTNTHVGKNISTQEIKNKYDAIVLTGGAEEPRDLPIRGGELKGVYQAMFYLPQQNRRNKGQDINPEISVTAKDKRVVILGGGDTGADCVGTANRQGAIWVKQFELLPKPPKERTPD</sequence>
<dbReference type="PROSITE" id="PS51379">
    <property type="entry name" value="4FE4S_FER_2"/>
    <property type="match status" value="1"/>
</dbReference>
<dbReference type="PANTHER" id="PTHR43100">
    <property type="entry name" value="GLUTAMATE SYNTHASE [NADPH] SMALL CHAIN"/>
    <property type="match status" value="1"/>
</dbReference>
<dbReference type="InterPro" id="IPR028261">
    <property type="entry name" value="DPD_II"/>
</dbReference>
<dbReference type="Gene3D" id="1.10.1060.10">
    <property type="entry name" value="Alpha-helical ferredoxin"/>
    <property type="match status" value="1"/>
</dbReference>
<dbReference type="InterPro" id="IPR017896">
    <property type="entry name" value="4Fe4S_Fe-S-bd"/>
</dbReference>
<dbReference type="Pfam" id="PF14691">
    <property type="entry name" value="Fer4_20"/>
    <property type="match status" value="1"/>
</dbReference>
<evidence type="ECO:0000256" key="3">
    <source>
        <dbReference type="ARBA" id="ARBA00023164"/>
    </source>
</evidence>
<gene>
    <name evidence="6" type="ORF">LCGC14_2542440</name>
</gene>
<proteinExistence type="predicted"/>
<dbReference type="EMBL" id="LAZR01041522">
    <property type="protein sequence ID" value="KKL11772.1"/>
    <property type="molecule type" value="Genomic_DNA"/>
</dbReference>
<dbReference type="GO" id="GO:0051536">
    <property type="term" value="F:iron-sulfur cluster binding"/>
    <property type="evidence" value="ECO:0007669"/>
    <property type="project" value="InterPro"/>
</dbReference>
<dbReference type="AlphaFoldDB" id="A0A0F9BD69"/>
<dbReference type="SUPFAM" id="SSF46548">
    <property type="entry name" value="alpha-helical ferredoxin"/>
    <property type="match status" value="1"/>
</dbReference>
<evidence type="ECO:0000256" key="2">
    <source>
        <dbReference type="ARBA" id="ARBA00023002"/>
    </source>
</evidence>
<keyword evidence="1" id="KW-0028">Amino-acid biosynthesis</keyword>
<dbReference type="Pfam" id="PF07992">
    <property type="entry name" value="Pyr_redox_2"/>
    <property type="match status" value="1"/>
</dbReference>
<name>A0A0F9BD69_9ZZZZ</name>
<dbReference type="NCBIfam" id="TIGR01317">
    <property type="entry name" value="GOGAT_sm_gam"/>
    <property type="match status" value="1"/>
</dbReference>
<evidence type="ECO:0000259" key="5">
    <source>
        <dbReference type="PROSITE" id="PS51379"/>
    </source>
</evidence>
<dbReference type="PRINTS" id="PR00419">
    <property type="entry name" value="ADXRDTASE"/>
</dbReference>
<accession>A0A0F9BD69</accession>
<dbReference type="Gene3D" id="3.50.50.60">
    <property type="entry name" value="FAD/NAD(P)-binding domain"/>
    <property type="match status" value="2"/>
</dbReference>
<keyword evidence="2" id="KW-0560">Oxidoreductase</keyword>
<keyword evidence="3" id="KW-0314">Glutamate biosynthesis</keyword>
<dbReference type="SUPFAM" id="SSF51971">
    <property type="entry name" value="Nucleotide-binding domain"/>
    <property type="match status" value="1"/>
</dbReference>
<reference evidence="6" key="1">
    <citation type="journal article" date="2015" name="Nature">
        <title>Complex archaea that bridge the gap between prokaryotes and eukaryotes.</title>
        <authorList>
            <person name="Spang A."/>
            <person name="Saw J.H."/>
            <person name="Jorgensen S.L."/>
            <person name="Zaremba-Niedzwiedzka K."/>
            <person name="Martijn J."/>
            <person name="Lind A.E."/>
            <person name="van Eijk R."/>
            <person name="Schleper C."/>
            <person name="Guy L."/>
            <person name="Ettema T.J."/>
        </authorList>
    </citation>
    <scope>NUCLEOTIDE SEQUENCE</scope>
</reference>
<dbReference type="InterPro" id="IPR051394">
    <property type="entry name" value="Glutamate_Synthase"/>
</dbReference>
<protein>
    <recommendedName>
        <fullName evidence="5">4Fe-4S ferredoxin-type domain-containing protein</fullName>
    </recommendedName>
</protein>
<evidence type="ECO:0000256" key="1">
    <source>
        <dbReference type="ARBA" id="ARBA00022605"/>
    </source>
</evidence>
<dbReference type="PANTHER" id="PTHR43100:SF1">
    <property type="entry name" value="GLUTAMATE SYNTHASE [NADPH] SMALL CHAIN"/>
    <property type="match status" value="1"/>
</dbReference>
<comment type="caution">
    <text evidence="6">The sequence shown here is derived from an EMBL/GenBank/DDBJ whole genome shotgun (WGS) entry which is preliminary data.</text>
</comment>
<feature type="non-terminal residue" evidence="6">
    <location>
        <position position="326"/>
    </location>
</feature>
<dbReference type="InterPro" id="IPR036188">
    <property type="entry name" value="FAD/NAD-bd_sf"/>
</dbReference>
<dbReference type="InterPro" id="IPR023753">
    <property type="entry name" value="FAD/NAD-binding_dom"/>
</dbReference>
<dbReference type="GO" id="GO:0006537">
    <property type="term" value="P:glutamate biosynthetic process"/>
    <property type="evidence" value="ECO:0007669"/>
    <property type="project" value="UniProtKB-KW"/>
</dbReference>
<feature type="domain" description="4Fe-4S ferredoxin-type" evidence="5">
    <location>
        <begin position="37"/>
        <end position="68"/>
    </location>
</feature>
<evidence type="ECO:0000256" key="4">
    <source>
        <dbReference type="ARBA" id="ARBA00029440"/>
    </source>
</evidence>